<reference evidence="4" key="1">
    <citation type="submission" date="2016-10" db="EMBL/GenBank/DDBJ databases">
        <authorList>
            <person name="Varghese N."/>
            <person name="Submissions S."/>
        </authorList>
    </citation>
    <scope>NUCLEOTIDE SEQUENCE [LARGE SCALE GENOMIC DNA]</scope>
    <source>
        <strain evidence="4">DSM 26348</strain>
    </source>
</reference>
<dbReference type="EMBL" id="FOQD01000016">
    <property type="protein sequence ID" value="SFJ19363.1"/>
    <property type="molecule type" value="Genomic_DNA"/>
</dbReference>
<proteinExistence type="predicted"/>
<dbReference type="OrthoDB" id="292474at2"/>
<dbReference type="Gene3D" id="2.20.28.160">
    <property type="match status" value="1"/>
</dbReference>
<keyword evidence="2" id="KW-0472">Membrane</keyword>
<dbReference type="AlphaFoldDB" id="A0A1I3PD13"/>
<evidence type="ECO:0000256" key="1">
    <source>
        <dbReference type="SAM" id="MobiDB-lite"/>
    </source>
</evidence>
<accession>A0A1I3PD13</accession>
<dbReference type="Proteomes" id="UP000199518">
    <property type="component" value="Unassembled WGS sequence"/>
</dbReference>
<dbReference type="STRING" id="1576369.SAMN05421753_116112"/>
<keyword evidence="4" id="KW-1185">Reference proteome</keyword>
<protein>
    <submittedName>
        <fullName evidence="3">Uncharacterized protein</fullName>
    </submittedName>
</protein>
<feature type="transmembrane region" description="Helical" evidence="2">
    <location>
        <begin position="143"/>
        <end position="167"/>
    </location>
</feature>
<keyword evidence="2" id="KW-1133">Transmembrane helix</keyword>
<organism evidence="3 4">
    <name type="scientific">Planctomicrobium piriforme</name>
    <dbReference type="NCBI Taxonomy" id="1576369"/>
    <lineage>
        <taxon>Bacteria</taxon>
        <taxon>Pseudomonadati</taxon>
        <taxon>Planctomycetota</taxon>
        <taxon>Planctomycetia</taxon>
        <taxon>Planctomycetales</taxon>
        <taxon>Planctomycetaceae</taxon>
        <taxon>Planctomicrobium</taxon>
    </lineage>
</organism>
<sequence length="346" mass="36656">MAIKFRCPHCQQFLGISQNKAGMVTDCPTCGRTIRVPGEDGTVAPLPRPKLDLSDNQLVAALDALATIDRPAPVDPPRPAQAPTDVDPLPSPGPAITPDPLPNVEDAQDFIGINPRDVLRTLGEITHVTDTPKIITPETGLRFGPAVLLFACVLSVGCGILIGAGAFRNLATMPAAKPASIPKHAPQPPAVKAPMEGAIGQIAGSVTYADSGGSSRPDRGARVLLLPMVRRGTAKLGGSGFRVGADEVDRRLLEATAEVLGGAFGIADEQGKFDIPAQAAGRYGLLVASRYQSRPADEPVSEAARKFLELYFDRPDQLIGNVQYEFREITVDANPAGPREFHFPLR</sequence>
<name>A0A1I3PD13_9PLAN</name>
<evidence type="ECO:0000313" key="3">
    <source>
        <dbReference type="EMBL" id="SFJ19363.1"/>
    </source>
</evidence>
<gene>
    <name evidence="3" type="ORF">SAMN05421753_116112</name>
</gene>
<keyword evidence="2" id="KW-0812">Transmembrane</keyword>
<evidence type="ECO:0000313" key="4">
    <source>
        <dbReference type="Proteomes" id="UP000199518"/>
    </source>
</evidence>
<feature type="region of interest" description="Disordered" evidence="1">
    <location>
        <begin position="69"/>
        <end position="97"/>
    </location>
</feature>
<dbReference type="RefSeq" id="WP_092054064.1">
    <property type="nucleotide sequence ID" value="NZ_FOQD01000016.1"/>
</dbReference>
<evidence type="ECO:0000256" key="2">
    <source>
        <dbReference type="SAM" id="Phobius"/>
    </source>
</evidence>